<feature type="compositionally biased region" description="Basic and acidic residues" evidence="1">
    <location>
        <begin position="391"/>
        <end position="401"/>
    </location>
</feature>
<organism evidence="2 3">
    <name type="scientific">Mucor plumbeus</name>
    <dbReference type="NCBI Taxonomy" id="97098"/>
    <lineage>
        <taxon>Eukaryota</taxon>
        <taxon>Fungi</taxon>
        <taxon>Fungi incertae sedis</taxon>
        <taxon>Mucoromycota</taxon>
        <taxon>Mucoromycotina</taxon>
        <taxon>Mucoromycetes</taxon>
        <taxon>Mucorales</taxon>
        <taxon>Mucorineae</taxon>
        <taxon>Mucoraceae</taxon>
        <taxon>Mucor</taxon>
    </lineage>
</organism>
<evidence type="ECO:0000313" key="2">
    <source>
        <dbReference type="EMBL" id="KAG2214666.1"/>
    </source>
</evidence>
<feature type="compositionally biased region" description="Basic and acidic residues" evidence="1">
    <location>
        <begin position="439"/>
        <end position="452"/>
    </location>
</feature>
<accession>A0A8H7RRR4</accession>
<dbReference type="OrthoDB" id="2288700at2759"/>
<reference evidence="2" key="1">
    <citation type="submission" date="2020-12" db="EMBL/GenBank/DDBJ databases">
        <title>Metabolic potential, ecology and presence of endohyphal bacteria is reflected in genomic diversity of Mucoromycotina.</title>
        <authorList>
            <person name="Muszewska A."/>
            <person name="Okrasinska A."/>
            <person name="Steczkiewicz K."/>
            <person name="Drgas O."/>
            <person name="Orlowska M."/>
            <person name="Perlinska-Lenart U."/>
            <person name="Aleksandrzak-Piekarczyk T."/>
            <person name="Szatraj K."/>
            <person name="Zielenkiewicz U."/>
            <person name="Pilsyk S."/>
            <person name="Malc E."/>
            <person name="Mieczkowski P."/>
            <person name="Kruszewska J.S."/>
            <person name="Biernat P."/>
            <person name="Pawlowska J."/>
        </authorList>
    </citation>
    <scope>NUCLEOTIDE SEQUENCE</scope>
    <source>
        <strain evidence="2">CBS 226.32</strain>
    </source>
</reference>
<dbReference type="Proteomes" id="UP000650833">
    <property type="component" value="Unassembled WGS sequence"/>
</dbReference>
<feature type="region of interest" description="Disordered" evidence="1">
    <location>
        <begin position="270"/>
        <end position="340"/>
    </location>
</feature>
<feature type="region of interest" description="Disordered" evidence="1">
    <location>
        <begin position="432"/>
        <end position="472"/>
    </location>
</feature>
<name>A0A8H7RRR4_9FUNG</name>
<keyword evidence="3" id="KW-1185">Reference proteome</keyword>
<comment type="caution">
    <text evidence="2">The sequence shown here is derived from an EMBL/GenBank/DDBJ whole genome shotgun (WGS) entry which is preliminary data.</text>
</comment>
<dbReference type="AlphaFoldDB" id="A0A8H7RRR4"/>
<sequence length="689" mass="77983">MSHIPRKALIFYCPYSKPDHTDISNINQITSKGCSGQIALEIEPSGSDQTVLQLLGLFGTIDIKSDFKQRFNDMSLAIVSNNPHTTQIANQLNCYYENISTQLKIDQLPANVVFVDFTGFDTQDAWPTMDKFASQNSRFDTIQCIISLSSTTEINNNQHWWDSIRPRQRSSRQDSALTFTESDVKSNGSNGTILAFHLLAEIGHKLGYVPKVKSYLMEQQYYINQYVSPNISDAGSVPDSCKNEEPLSSNVFSASISEIIRRKHCQSTTVPSSGRIACHHPKKKQTISSSLLPTDRYTKSSRLAVGNSEIKQRTSSSTERHKRYRISSQSPENTPSQSKPSIIKKAAHGMHLLQIKSNMKQPELGLFRKGKSSAQGKPIPDLTDFEDRFSSNVKSQKEDICHASSPQEDLSREPPSISKFFQRKPTKVASILSNMSNKTVKENETTEKDDKVPYPTSSGASDHKRKRPCSDPQYEAFTNNSFDSIYQLLDECKQLNQYIPSDPIMPSYSYSKTPHSSLYIHKNNTSNLSFMDSHKLPHSFYQSSSQYNASPPQYPCNTFQFPCSNSSYSYKKPSQFNELPSLPPSGYPYYQQQQQQQQQHKQHRQNILTPSWQVAESVASFTAQTATEEHNQLEIEKKEDEDCTTTANGDLEFILQSEAMNILSESIQQNEENIQSFWLTQPAFKRGIQ</sequence>
<dbReference type="EMBL" id="JAEPRC010000022">
    <property type="protein sequence ID" value="KAG2214666.1"/>
    <property type="molecule type" value="Genomic_DNA"/>
</dbReference>
<proteinExistence type="predicted"/>
<feature type="compositionally biased region" description="Polar residues" evidence="1">
    <location>
        <begin position="326"/>
        <end position="340"/>
    </location>
</feature>
<gene>
    <name evidence="2" type="ORF">INT46_005683</name>
</gene>
<evidence type="ECO:0000256" key="1">
    <source>
        <dbReference type="SAM" id="MobiDB-lite"/>
    </source>
</evidence>
<protein>
    <submittedName>
        <fullName evidence="2">Uncharacterized protein</fullName>
    </submittedName>
</protein>
<feature type="region of interest" description="Disordered" evidence="1">
    <location>
        <begin position="391"/>
        <end position="414"/>
    </location>
</feature>
<evidence type="ECO:0000313" key="3">
    <source>
        <dbReference type="Proteomes" id="UP000650833"/>
    </source>
</evidence>